<evidence type="ECO:0000256" key="3">
    <source>
        <dbReference type="ARBA" id="ARBA00022833"/>
    </source>
</evidence>
<feature type="domain" description="U1-type" evidence="6">
    <location>
        <begin position="84"/>
        <end position="118"/>
    </location>
</feature>
<dbReference type="GO" id="GO:0008270">
    <property type="term" value="F:zinc ion binding"/>
    <property type="evidence" value="ECO:0007669"/>
    <property type="project" value="UniProtKB-KW"/>
</dbReference>
<dbReference type="GO" id="GO:0000398">
    <property type="term" value="P:mRNA splicing, via spliceosome"/>
    <property type="evidence" value="ECO:0007669"/>
    <property type="project" value="InterPro"/>
</dbReference>
<keyword evidence="3" id="KW-0862">Zinc</keyword>
<dbReference type="InterPro" id="IPR040107">
    <property type="entry name" value="Snu23"/>
</dbReference>
<dbReference type="STRING" id="77020.A0A0M8MXJ2"/>
<dbReference type="InterPro" id="IPR056767">
    <property type="entry name" value="C2H2-Znf_KIN17"/>
</dbReference>
<dbReference type="AlphaFoldDB" id="A0A0M8MXJ2"/>
<feature type="compositionally biased region" description="Low complexity" evidence="5">
    <location>
        <begin position="25"/>
        <end position="42"/>
    </location>
</feature>
<accession>A0A0M8MXJ2</accession>
<evidence type="ECO:0000313" key="7">
    <source>
        <dbReference type="EMBL" id="KOS15750.1"/>
    </source>
</evidence>
<organism evidence="7 8">
    <name type="scientific">Malassezia pachydermatis</name>
    <dbReference type="NCBI Taxonomy" id="77020"/>
    <lineage>
        <taxon>Eukaryota</taxon>
        <taxon>Fungi</taxon>
        <taxon>Dikarya</taxon>
        <taxon>Basidiomycota</taxon>
        <taxon>Ustilaginomycotina</taxon>
        <taxon>Malasseziomycetes</taxon>
        <taxon>Malasseziales</taxon>
        <taxon>Malasseziaceae</taxon>
        <taxon>Malassezia</taxon>
    </lineage>
</organism>
<keyword evidence="4" id="KW-0539">Nucleus</keyword>
<dbReference type="InterPro" id="IPR036236">
    <property type="entry name" value="Znf_C2H2_sf"/>
</dbReference>
<evidence type="ECO:0000256" key="5">
    <source>
        <dbReference type="SAM" id="MobiDB-lite"/>
    </source>
</evidence>
<dbReference type="Gene3D" id="3.30.160.60">
    <property type="entry name" value="Classic Zinc Finger"/>
    <property type="match status" value="1"/>
</dbReference>
<evidence type="ECO:0000259" key="6">
    <source>
        <dbReference type="SMART" id="SM00451"/>
    </source>
</evidence>
<keyword evidence="1" id="KW-0479">Metal-binding</keyword>
<dbReference type="GO" id="GO:0003676">
    <property type="term" value="F:nucleic acid binding"/>
    <property type="evidence" value="ECO:0007669"/>
    <property type="project" value="InterPro"/>
</dbReference>
<evidence type="ECO:0000256" key="1">
    <source>
        <dbReference type="ARBA" id="ARBA00022723"/>
    </source>
</evidence>
<feature type="region of interest" description="Disordered" evidence="5">
    <location>
        <begin position="1"/>
        <end position="55"/>
    </location>
</feature>
<dbReference type="PANTHER" id="PTHR45986:SF1">
    <property type="entry name" value="ZINC FINGER MATRIN-TYPE PROTEIN 2"/>
    <property type="match status" value="1"/>
</dbReference>
<evidence type="ECO:0000313" key="8">
    <source>
        <dbReference type="Proteomes" id="UP000037751"/>
    </source>
</evidence>
<proteinExistence type="predicted"/>
<evidence type="ECO:0000256" key="2">
    <source>
        <dbReference type="ARBA" id="ARBA00022771"/>
    </source>
</evidence>
<sequence>MARPQDHGMTRAAGDWDVAVTHSDTPPVASASAKAAAEAHTAPAHRRRTLPKPTKAMQAHGDLELDKHSGTSRLVEQEDGHGRGAGFYCDVCKKMCKDSVGYLDHINGRSHLRRLGQTTQAERATLEQVRERIAAVRAERMLGATPAQRYDFDKRLKEIAAEQRRERESRRTSRREQRLRKKQKQSHDDDEPAVMDDADVMAAMGFGSFGPKR</sequence>
<dbReference type="Pfam" id="PF25095">
    <property type="entry name" value="C2H2-zf_KIN17"/>
    <property type="match status" value="1"/>
</dbReference>
<dbReference type="PANTHER" id="PTHR45986">
    <property type="entry name" value="ZINC FINGER MATRIN-TYPE PROTEIN 2"/>
    <property type="match status" value="1"/>
</dbReference>
<dbReference type="RefSeq" id="XP_017993382.1">
    <property type="nucleotide sequence ID" value="XM_018136870.1"/>
</dbReference>
<dbReference type="GO" id="GO:0046540">
    <property type="term" value="C:U4/U6 x U5 tri-snRNP complex"/>
    <property type="evidence" value="ECO:0007669"/>
    <property type="project" value="TreeGrafter"/>
</dbReference>
<feature type="region of interest" description="Disordered" evidence="5">
    <location>
        <begin position="162"/>
        <end position="196"/>
    </location>
</feature>
<protein>
    <submittedName>
        <fullName evidence="7">U1-like zn-finger protein</fullName>
    </submittedName>
</protein>
<dbReference type="VEuPathDB" id="FungiDB:Malapachy_2379"/>
<dbReference type="SMART" id="SM00451">
    <property type="entry name" value="ZnF_U1"/>
    <property type="match status" value="1"/>
</dbReference>
<reference evidence="7 8" key="1">
    <citation type="submission" date="2015-07" db="EMBL/GenBank/DDBJ databases">
        <title>Draft Genome Sequence of Malassezia furfur CBS1878 and Malassezia pachydermatis CBS1879.</title>
        <authorList>
            <person name="Triana S."/>
            <person name="Ohm R."/>
            <person name="Gonzalez A."/>
            <person name="DeCock H."/>
            <person name="Restrepo S."/>
            <person name="Celis A."/>
        </authorList>
    </citation>
    <scope>NUCLEOTIDE SEQUENCE [LARGE SCALE GENOMIC DNA]</scope>
    <source>
        <strain evidence="7 8">CBS 1879</strain>
    </source>
</reference>
<keyword evidence="8" id="KW-1185">Reference proteome</keyword>
<dbReference type="OrthoDB" id="30343at2759"/>
<gene>
    <name evidence="7" type="ORF">Malapachy_2379</name>
</gene>
<dbReference type="GeneID" id="28728745"/>
<dbReference type="SUPFAM" id="SSF57667">
    <property type="entry name" value="beta-beta-alpha zinc fingers"/>
    <property type="match status" value="1"/>
</dbReference>
<comment type="caution">
    <text evidence="7">The sequence shown here is derived from an EMBL/GenBank/DDBJ whole genome shotgun (WGS) entry which is preliminary data.</text>
</comment>
<dbReference type="EMBL" id="LGAV01000002">
    <property type="protein sequence ID" value="KOS15750.1"/>
    <property type="molecule type" value="Genomic_DNA"/>
</dbReference>
<name>A0A0M8MXJ2_9BASI</name>
<evidence type="ECO:0000256" key="4">
    <source>
        <dbReference type="ARBA" id="ARBA00023242"/>
    </source>
</evidence>
<keyword evidence="2" id="KW-0863">Zinc-finger</keyword>
<feature type="compositionally biased region" description="Basic and acidic residues" evidence="5">
    <location>
        <begin position="162"/>
        <end position="176"/>
    </location>
</feature>
<dbReference type="Proteomes" id="UP000037751">
    <property type="component" value="Unassembled WGS sequence"/>
</dbReference>
<dbReference type="GO" id="GO:0005681">
    <property type="term" value="C:spliceosomal complex"/>
    <property type="evidence" value="ECO:0007669"/>
    <property type="project" value="InterPro"/>
</dbReference>
<dbReference type="InterPro" id="IPR003604">
    <property type="entry name" value="Matrin/U1-like-C_Znf_C2H2"/>
</dbReference>